<organism evidence="3 4">
    <name type="scientific">Fusarium redolens</name>
    <dbReference type="NCBI Taxonomy" id="48865"/>
    <lineage>
        <taxon>Eukaryota</taxon>
        <taxon>Fungi</taxon>
        <taxon>Dikarya</taxon>
        <taxon>Ascomycota</taxon>
        <taxon>Pezizomycotina</taxon>
        <taxon>Sordariomycetes</taxon>
        <taxon>Hypocreomycetidae</taxon>
        <taxon>Hypocreales</taxon>
        <taxon>Nectriaceae</taxon>
        <taxon>Fusarium</taxon>
        <taxon>Fusarium redolens species complex</taxon>
    </lineage>
</organism>
<dbReference type="EMBL" id="JAGMUX010000019">
    <property type="protein sequence ID" value="KAH7232384.1"/>
    <property type="molecule type" value="Genomic_DNA"/>
</dbReference>
<name>A0A9P9G3G8_FUSRE</name>
<keyword evidence="4" id="KW-1185">Reference proteome</keyword>
<evidence type="ECO:0000313" key="3">
    <source>
        <dbReference type="EMBL" id="KAH7232384.1"/>
    </source>
</evidence>
<sequence>MHPFILLTGLATIVHAGPCRPQISRASEVLTTSFTAVVSTTIPVSSITTTVSGLPAPSPSTLSAKPDTTSTPIVQPAYGSNVDTADDLPAVSKVPGPLADRNDNKPADFKVTGNWIAPFHGSIGGDYIMMWTGSNVTLSGLGYFKVRWEVAWFNSVGEIRPPTWIGLEGKLFHVASGGGHRMDDERKSADCTWAGCDQCTWMGCIDRPDKKDSLPDGMQQMWQNEFYFLNGTVTLRNNEGPVDYNLAVTPVKWEQVYTDIHAGPESGAIRYGKSRDPTGDDLTPVPQYATYTITNDTISQRSELVLS</sequence>
<dbReference type="RefSeq" id="XP_046044044.1">
    <property type="nucleotide sequence ID" value="XM_046198200.1"/>
</dbReference>
<evidence type="ECO:0000256" key="2">
    <source>
        <dbReference type="SAM" id="SignalP"/>
    </source>
</evidence>
<accession>A0A9P9G3G8</accession>
<dbReference type="Proteomes" id="UP000720189">
    <property type="component" value="Unassembled WGS sequence"/>
</dbReference>
<keyword evidence="2" id="KW-0732">Signal</keyword>
<reference evidence="3" key="1">
    <citation type="journal article" date="2021" name="Nat. Commun.">
        <title>Genetic determinants of endophytism in the Arabidopsis root mycobiome.</title>
        <authorList>
            <person name="Mesny F."/>
            <person name="Miyauchi S."/>
            <person name="Thiergart T."/>
            <person name="Pickel B."/>
            <person name="Atanasova L."/>
            <person name="Karlsson M."/>
            <person name="Huettel B."/>
            <person name="Barry K.W."/>
            <person name="Haridas S."/>
            <person name="Chen C."/>
            <person name="Bauer D."/>
            <person name="Andreopoulos W."/>
            <person name="Pangilinan J."/>
            <person name="LaButti K."/>
            <person name="Riley R."/>
            <person name="Lipzen A."/>
            <person name="Clum A."/>
            <person name="Drula E."/>
            <person name="Henrissat B."/>
            <person name="Kohler A."/>
            <person name="Grigoriev I.V."/>
            <person name="Martin F.M."/>
            <person name="Hacquard S."/>
        </authorList>
    </citation>
    <scope>NUCLEOTIDE SEQUENCE</scope>
    <source>
        <strain evidence="3">MPI-CAGE-AT-0023</strain>
    </source>
</reference>
<feature type="compositionally biased region" description="Polar residues" evidence="1">
    <location>
        <begin position="59"/>
        <end position="73"/>
    </location>
</feature>
<dbReference type="OrthoDB" id="4663713at2759"/>
<feature type="chain" id="PRO_5040444187" evidence="2">
    <location>
        <begin position="17"/>
        <end position="307"/>
    </location>
</feature>
<feature type="signal peptide" evidence="2">
    <location>
        <begin position="1"/>
        <end position="16"/>
    </location>
</feature>
<dbReference type="AlphaFoldDB" id="A0A9P9G3G8"/>
<comment type="caution">
    <text evidence="3">The sequence shown here is derived from an EMBL/GenBank/DDBJ whole genome shotgun (WGS) entry which is preliminary data.</text>
</comment>
<gene>
    <name evidence="3" type="ORF">BKA55DRAFT_680056</name>
</gene>
<protein>
    <submittedName>
        <fullName evidence="3">Uncharacterized protein</fullName>
    </submittedName>
</protein>
<evidence type="ECO:0000313" key="4">
    <source>
        <dbReference type="Proteomes" id="UP000720189"/>
    </source>
</evidence>
<evidence type="ECO:0000256" key="1">
    <source>
        <dbReference type="SAM" id="MobiDB-lite"/>
    </source>
</evidence>
<proteinExistence type="predicted"/>
<dbReference type="GeneID" id="70228154"/>
<feature type="region of interest" description="Disordered" evidence="1">
    <location>
        <begin position="54"/>
        <end position="73"/>
    </location>
</feature>